<dbReference type="PANTHER" id="PTHR28627:SF1">
    <property type="entry name" value="CYTOCHROME C OXIDASE ASSEMBLY FACTOR 5"/>
    <property type="match status" value="1"/>
</dbReference>
<evidence type="ECO:0000313" key="4">
    <source>
        <dbReference type="Proteomes" id="UP000191024"/>
    </source>
</evidence>
<dbReference type="AlphaFoldDB" id="A0A1G4KFB6"/>
<protein>
    <submittedName>
        <fullName evidence="3">LAMI_0H06788g1_1</fullName>
    </submittedName>
</protein>
<dbReference type="PROSITE" id="PS51808">
    <property type="entry name" value="CHCH"/>
    <property type="match status" value="1"/>
</dbReference>
<dbReference type="PANTHER" id="PTHR28627">
    <property type="entry name" value="CYTOCHROME C OXIDASE ASSEMBLY FACTOR 5"/>
    <property type="match status" value="1"/>
</dbReference>
<proteinExistence type="inferred from homology"/>
<evidence type="ECO:0000256" key="1">
    <source>
        <dbReference type="ARBA" id="ARBA00007785"/>
    </source>
</evidence>
<keyword evidence="4" id="KW-1185">Reference proteome</keyword>
<dbReference type="OrthoDB" id="282149at2759"/>
<accession>A0A1G4KFB6</accession>
<dbReference type="Pfam" id="PF10203">
    <property type="entry name" value="Pet191_N"/>
    <property type="match status" value="1"/>
</dbReference>
<reference evidence="4" key="1">
    <citation type="submission" date="2016-03" db="EMBL/GenBank/DDBJ databases">
        <authorList>
            <person name="Devillers H."/>
        </authorList>
    </citation>
    <scope>NUCLEOTIDE SEQUENCE [LARGE SCALE GENOMIC DNA]</scope>
</reference>
<evidence type="ECO:0000313" key="3">
    <source>
        <dbReference type="EMBL" id="SCV03268.1"/>
    </source>
</evidence>
<dbReference type="Proteomes" id="UP000191024">
    <property type="component" value="Chromosome H"/>
</dbReference>
<evidence type="ECO:0000256" key="2">
    <source>
        <dbReference type="ARBA" id="ARBA00023157"/>
    </source>
</evidence>
<dbReference type="STRING" id="1230905.A0A1G4KFB6"/>
<gene>
    <name evidence="3" type="ORF">LAMI_0H06788G</name>
</gene>
<dbReference type="GO" id="GO:0005739">
    <property type="term" value="C:mitochondrion"/>
    <property type="evidence" value="ECO:0007669"/>
    <property type="project" value="TreeGrafter"/>
</dbReference>
<keyword evidence="2" id="KW-1015">Disulfide bond</keyword>
<dbReference type="InterPro" id="IPR018793">
    <property type="entry name" value="Cyt_c_oxidase_assmbl_Pet191"/>
</dbReference>
<dbReference type="EMBL" id="LT598468">
    <property type="protein sequence ID" value="SCV03268.1"/>
    <property type="molecule type" value="Genomic_DNA"/>
</dbReference>
<dbReference type="GO" id="GO:0033617">
    <property type="term" value="P:mitochondrial respiratory chain complex IV assembly"/>
    <property type="evidence" value="ECO:0007669"/>
    <property type="project" value="TreeGrafter"/>
</dbReference>
<name>A0A1G4KFB6_9SACH</name>
<sequence>MGASCKDQKKAVAVCLQRSPCVMIQRNSPQKCLDDPELKKELPELCLAQMKAFLECKRGMVDMTKRFRGNGALSTGKYDQQFENLSSGNFDPREELRKLDVLSGKDNRG</sequence>
<organism evidence="3 4">
    <name type="scientific">Lachancea mirantina</name>
    <dbReference type="NCBI Taxonomy" id="1230905"/>
    <lineage>
        <taxon>Eukaryota</taxon>
        <taxon>Fungi</taxon>
        <taxon>Dikarya</taxon>
        <taxon>Ascomycota</taxon>
        <taxon>Saccharomycotina</taxon>
        <taxon>Saccharomycetes</taxon>
        <taxon>Saccharomycetales</taxon>
        <taxon>Saccharomycetaceae</taxon>
        <taxon>Lachancea</taxon>
    </lineage>
</organism>
<comment type="similarity">
    <text evidence="1">Belongs to the PET191 family.</text>
</comment>